<comment type="caution">
    <text evidence="1">The sequence shown here is derived from an EMBL/GenBank/DDBJ whole genome shotgun (WGS) entry which is preliminary data.</text>
</comment>
<dbReference type="EMBL" id="QXJM01000039">
    <property type="protein sequence ID" value="RIE02625.1"/>
    <property type="molecule type" value="Genomic_DNA"/>
</dbReference>
<protein>
    <submittedName>
        <fullName evidence="1">Uncharacterized protein</fullName>
    </submittedName>
</protein>
<evidence type="ECO:0000313" key="1">
    <source>
        <dbReference type="EMBL" id="RIE02625.1"/>
    </source>
</evidence>
<keyword evidence="2" id="KW-1185">Reference proteome</keyword>
<name>A0A398CJV0_9BACL</name>
<reference evidence="1 2" key="1">
    <citation type="submission" date="2018-09" db="EMBL/GenBank/DDBJ databases">
        <title>Cohnella cavernae sp. nov., isolated from a karst cave.</title>
        <authorList>
            <person name="Zhu H."/>
        </authorList>
    </citation>
    <scope>NUCLEOTIDE SEQUENCE [LARGE SCALE GENOMIC DNA]</scope>
    <source>
        <strain evidence="1 2">K2E09-144</strain>
    </source>
</reference>
<organism evidence="1 2">
    <name type="scientific">Cohnella faecalis</name>
    <dbReference type="NCBI Taxonomy" id="2315694"/>
    <lineage>
        <taxon>Bacteria</taxon>
        <taxon>Bacillati</taxon>
        <taxon>Bacillota</taxon>
        <taxon>Bacilli</taxon>
        <taxon>Bacillales</taxon>
        <taxon>Paenibacillaceae</taxon>
        <taxon>Cohnella</taxon>
    </lineage>
</organism>
<accession>A0A398CJV0</accession>
<proteinExistence type="predicted"/>
<dbReference type="Proteomes" id="UP000266340">
    <property type="component" value="Unassembled WGS sequence"/>
</dbReference>
<dbReference type="AlphaFoldDB" id="A0A398CJV0"/>
<gene>
    <name evidence="1" type="ORF">D3H35_18255</name>
</gene>
<sequence>MLIDDYSAFRIWECERLERERKLGIKRSAELFEPLKADAGASSKLASLLSRIFGKRGRAAQTGR</sequence>
<evidence type="ECO:0000313" key="2">
    <source>
        <dbReference type="Proteomes" id="UP000266340"/>
    </source>
</evidence>